<dbReference type="InterPro" id="IPR009057">
    <property type="entry name" value="Homeodomain-like_sf"/>
</dbReference>
<evidence type="ECO:0000256" key="1">
    <source>
        <dbReference type="ARBA" id="ARBA00023015"/>
    </source>
</evidence>
<gene>
    <name evidence="6" type="ORF">R2363_10990</name>
</gene>
<proteinExistence type="predicted"/>
<dbReference type="Proteomes" id="UP001278571">
    <property type="component" value="Unassembled WGS sequence"/>
</dbReference>
<keyword evidence="7" id="KW-1185">Reference proteome</keyword>
<dbReference type="RefSeq" id="WP_319009173.1">
    <property type="nucleotide sequence ID" value="NZ_JAWJZF010000338.1"/>
</dbReference>
<dbReference type="EMBL" id="JAWJZF010000338">
    <property type="protein sequence ID" value="MDX2292699.1"/>
    <property type="molecule type" value="Genomic_DNA"/>
</dbReference>
<feature type="domain" description="HTH tetR-type" evidence="5">
    <location>
        <begin position="8"/>
        <end position="68"/>
    </location>
</feature>
<dbReference type="PRINTS" id="PR00455">
    <property type="entry name" value="HTHTETR"/>
</dbReference>
<evidence type="ECO:0000259" key="5">
    <source>
        <dbReference type="PROSITE" id="PS50977"/>
    </source>
</evidence>
<dbReference type="InterPro" id="IPR050109">
    <property type="entry name" value="HTH-type_TetR-like_transc_reg"/>
</dbReference>
<dbReference type="Gene3D" id="1.10.357.10">
    <property type="entry name" value="Tetracycline Repressor, domain 2"/>
    <property type="match status" value="1"/>
</dbReference>
<evidence type="ECO:0000256" key="4">
    <source>
        <dbReference type="PROSITE-ProRule" id="PRU00335"/>
    </source>
</evidence>
<dbReference type="PANTHER" id="PTHR30055">
    <property type="entry name" value="HTH-TYPE TRANSCRIPTIONAL REGULATOR RUTR"/>
    <property type="match status" value="1"/>
</dbReference>
<accession>A0ABU4K567</accession>
<dbReference type="InterPro" id="IPR023772">
    <property type="entry name" value="DNA-bd_HTH_TetR-type_CS"/>
</dbReference>
<keyword evidence="1" id="KW-0805">Transcription regulation</keyword>
<dbReference type="PROSITE" id="PS01081">
    <property type="entry name" value="HTH_TETR_1"/>
    <property type="match status" value="1"/>
</dbReference>
<feature type="DNA-binding region" description="H-T-H motif" evidence="4">
    <location>
        <begin position="31"/>
        <end position="50"/>
    </location>
</feature>
<dbReference type="Pfam" id="PF00440">
    <property type="entry name" value="TetR_N"/>
    <property type="match status" value="1"/>
</dbReference>
<dbReference type="PROSITE" id="PS50977">
    <property type="entry name" value="HTH_TETR_2"/>
    <property type="match status" value="1"/>
</dbReference>
<evidence type="ECO:0000256" key="2">
    <source>
        <dbReference type="ARBA" id="ARBA00023125"/>
    </source>
</evidence>
<dbReference type="NCBIfam" id="NF041196">
    <property type="entry name" value="ScbR_bind_reg"/>
    <property type="match status" value="1"/>
</dbReference>
<sequence>MAQQARAIRTRQLILQSAASVFAERGYERTTIGEILARAGVTKGALYFHFASKEEVALGVLGAQMFDDPIPPQTLKVQELVDQGFLLAHRLQHDALVRASVALALDPGATGVNRAAPFRVWIDSIAEALTVAKERGELLPHVNPQDSAELFSAAFSGVQATSAVLCDRADLMHRVAVLVHHVMPSICTPGVLISLDVSMERAELLAAEYEAARRRSEENLTDSE</sequence>
<dbReference type="InterPro" id="IPR001647">
    <property type="entry name" value="HTH_TetR"/>
</dbReference>
<keyword evidence="3" id="KW-0804">Transcription</keyword>
<dbReference type="InterPro" id="IPR036271">
    <property type="entry name" value="Tet_transcr_reg_TetR-rel_C_sf"/>
</dbReference>
<keyword evidence="2 4" id="KW-0238">DNA-binding</keyword>
<organism evidence="6 7">
    <name type="scientific">Streptomyces roseolus</name>
    <dbReference type="NCBI Taxonomy" id="67358"/>
    <lineage>
        <taxon>Bacteria</taxon>
        <taxon>Bacillati</taxon>
        <taxon>Actinomycetota</taxon>
        <taxon>Actinomycetes</taxon>
        <taxon>Kitasatosporales</taxon>
        <taxon>Streptomycetaceae</taxon>
        <taxon>Streptomyces</taxon>
    </lineage>
</organism>
<evidence type="ECO:0000313" key="7">
    <source>
        <dbReference type="Proteomes" id="UP001278571"/>
    </source>
</evidence>
<comment type="caution">
    <text evidence="6">The sequence shown here is derived from an EMBL/GenBank/DDBJ whole genome shotgun (WGS) entry which is preliminary data.</text>
</comment>
<evidence type="ECO:0000256" key="3">
    <source>
        <dbReference type="ARBA" id="ARBA00023163"/>
    </source>
</evidence>
<dbReference type="InterPro" id="IPR047923">
    <property type="entry name" value="ArpA-like"/>
</dbReference>
<evidence type="ECO:0000313" key="6">
    <source>
        <dbReference type="EMBL" id="MDX2292699.1"/>
    </source>
</evidence>
<reference evidence="6 7" key="1">
    <citation type="submission" date="2023-10" db="EMBL/GenBank/DDBJ databases">
        <authorList>
            <person name="Wang X.X."/>
        </authorList>
    </citation>
    <scope>NUCLEOTIDE SEQUENCE [LARGE SCALE GENOMIC DNA]</scope>
    <source>
        <strain evidence="6 7">NBRC 12816</strain>
    </source>
</reference>
<dbReference type="SUPFAM" id="SSF46689">
    <property type="entry name" value="Homeodomain-like"/>
    <property type="match status" value="1"/>
</dbReference>
<protein>
    <submittedName>
        <fullName evidence="6">ScbR family autoregulator-binding transcription factor</fullName>
    </submittedName>
</protein>
<dbReference type="PANTHER" id="PTHR30055:SF234">
    <property type="entry name" value="HTH-TYPE TRANSCRIPTIONAL REGULATOR BETI"/>
    <property type="match status" value="1"/>
</dbReference>
<dbReference type="SUPFAM" id="SSF48498">
    <property type="entry name" value="Tetracyclin repressor-like, C-terminal domain"/>
    <property type="match status" value="1"/>
</dbReference>
<name>A0ABU4K567_9ACTN</name>